<evidence type="ECO:0000259" key="5">
    <source>
        <dbReference type="Pfam" id="PF04542"/>
    </source>
</evidence>
<evidence type="ECO:0000256" key="1">
    <source>
        <dbReference type="ARBA" id="ARBA00010641"/>
    </source>
</evidence>
<protein>
    <submittedName>
        <fullName evidence="7">Sigma-70 family RNA polymerase sigma factor</fullName>
    </submittedName>
</protein>
<feature type="domain" description="RNA polymerase sigma-70 region 2" evidence="5">
    <location>
        <begin position="9"/>
        <end position="74"/>
    </location>
</feature>
<dbReference type="InterPro" id="IPR014284">
    <property type="entry name" value="RNA_pol_sigma-70_dom"/>
</dbReference>
<dbReference type="Gene3D" id="1.10.10.10">
    <property type="entry name" value="Winged helix-like DNA-binding domain superfamily/Winged helix DNA-binding domain"/>
    <property type="match status" value="1"/>
</dbReference>
<dbReference type="FunFam" id="1.10.10.10:FF:000427">
    <property type="entry name" value="RNA polymerase sigma factor"/>
    <property type="match status" value="1"/>
</dbReference>
<dbReference type="NCBIfam" id="NF009180">
    <property type="entry name" value="PRK12528.1"/>
    <property type="match status" value="1"/>
</dbReference>
<keyword evidence="4" id="KW-0804">Transcription</keyword>
<reference evidence="7 8" key="1">
    <citation type="submission" date="2018-12" db="EMBL/GenBank/DDBJ databases">
        <title>The whole draft genome of Aquabacterium sp. SJQ9.</title>
        <authorList>
            <person name="Sun L."/>
            <person name="Gao X."/>
            <person name="Chen W."/>
            <person name="Huang K."/>
        </authorList>
    </citation>
    <scope>NUCLEOTIDE SEQUENCE [LARGE SCALE GENOMIC DNA]</scope>
    <source>
        <strain evidence="7 8">SJQ9</strain>
    </source>
</reference>
<dbReference type="GO" id="GO:0006352">
    <property type="term" value="P:DNA-templated transcription initiation"/>
    <property type="evidence" value="ECO:0007669"/>
    <property type="project" value="InterPro"/>
</dbReference>
<dbReference type="Gene3D" id="1.10.1740.10">
    <property type="match status" value="1"/>
</dbReference>
<evidence type="ECO:0000256" key="3">
    <source>
        <dbReference type="ARBA" id="ARBA00023082"/>
    </source>
</evidence>
<evidence type="ECO:0000313" key="8">
    <source>
        <dbReference type="Proteomes" id="UP000269265"/>
    </source>
</evidence>
<gene>
    <name evidence="7" type="ORF">EIP75_10520</name>
</gene>
<dbReference type="OrthoDB" id="8536462at2"/>
<accession>A0A3R8S7L9</accession>
<dbReference type="NCBIfam" id="NF008889">
    <property type="entry name" value="PRK11924.1-1"/>
    <property type="match status" value="1"/>
</dbReference>
<dbReference type="Pfam" id="PF04542">
    <property type="entry name" value="Sigma70_r2"/>
    <property type="match status" value="1"/>
</dbReference>
<keyword evidence="8" id="KW-1185">Reference proteome</keyword>
<dbReference type="SUPFAM" id="SSF88659">
    <property type="entry name" value="Sigma3 and sigma4 domains of RNA polymerase sigma factors"/>
    <property type="match status" value="1"/>
</dbReference>
<dbReference type="NCBIfam" id="NF007232">
    <property type="entry name" value="PRK09651.1"/>
    <property type="match status" value="1"/>
</dbReference>
<feature type="domain" description="RNA polymerase sigma factor 70 region 4 type 2" evidence="6">
    <location>
        <begin position="106"/>
        <end position="158"/>
    </location>
</feature>
<dbReference type="GO" id="GO:0003677">
    <property type="term" value="F:DNA binding"/>
    <property type="evidence" value="ECO:0007669"/>
    <property type="project" value="InterPro"/>
</dbReference>
<evidence type="ECO:0000313" key="7">
    <source>
        <dbReference type="EMBL" id="RRS04321.1"/>
    </source>
</evidence>
<comment type="similarity">
    <text evidence="1">Belongs to the sigma-70 factor family. ECF subfamily.</text>
</comment>
<keyword evidence="2" id="KW-0805">Transcription regulation</keyword>
<evidence type="ECO:0000256" key="4">
    <source>
        <dbReference type="ARBA" id="ARBA00023163"/>
    </source>
</evidence>
<dbReference type="InterPro" id="IPR013324">
    <property type="entry name" value="RNA_pol_sigma_r3/r4-like"/>
</dbReference>
<comment type="caution">
    <text evidence="7">The sequence shown here is derived from an EMBL/GenBank/DDBJ whole genome shotgun (WGS) entry which is preliminary data.</text>
</comment>
<proteinExistence type="inferred from homology"/>
<organism evidence="7 8">
    <name type="scientific">Aquabacterium soli</name>
    <dbReference type="NCBI Taxonomy" id="2493092"/>
    <lineage>
        <taxon>Bacteria</taxon>
        <taxon>Pseudomonadati</taxon>
        <taxon>Pseudomonadota</taxon>
        <taxon>Betaproteobacteria</taxon>
        <taxon>Burkholderiales</taxon>
        <taxon>Aquabacterium</taxon>
    </lineage>
</organism>
<keyword evidence="3" id="KW-0731">Sigma factor</keyword>
<dbReference type="NCBIfam" id="TIGR02937">
    <property type="entry name" value="sigma70-ECF"/>
    <property type="match status" value="1"/>
</dbReference>
<dbReference type="PANTHER" id="PTHR43133:SF63">
    <property type="entry name" value="RNA POLYMERASE SIGMA FACTOR FECI-RELATED"/>
    <property type="match status" value="1"/>
</dbReference>
<dbReference type="CDD" id="cd06171">
    <property type="entry name" value="Sigma70_r4"/>
    <property type="match status" value="1"/>
</dbReference>
<dbReference type="InterPro" id="IPR039425">
    <property type="entry name" value="RNA_pol_sigma-70-like"/>
</dbReference>
<dbReference type="InterPro" id="IPR036388">
    <property type="entry name" value="WH-like_DNA-bd_sf"/>
</dbReference>
<dbReference type="RefSeq" id="WP_125243228.1">
    <property type="nucleotide sequence ID" value="NZ_RSED01000007.1"/>
</dbReference>
<name>A0A3R8S7L9_9BURK</name>
<dbReference type="GO" id="GO:0016987">
    <property type="term" value="F:sigma factor activity"/>
    <property type="evidence" value="ECO:0007669"/>
    <property type="project" value="UniProtKB-KW"/>
</dbReference>
<dbReference type="PANTHER" id="PTHR43133">
    <property type="entry name" value="RNA POLYMERASE ECF-TYPE SIGMA FACTO"/>
    <property type="match status" value="1"/>
</dbReference>
<evidence type="ECO:0000256" key="2">
    <source>
        <dbReference type="ARBA" id="ARBA00023015"/>
    </source>
</evidence>
<dbReference type="InterPro" id="IPR007627">
    <property type="entry name" value="RNA_pol_sigma70_r2"/>
</dbReference>
<dbReference type="Pfam" id="PF08281">
    <property type="entry name" value="Sigma70_r4_2"/>
    <property type="match status" value="1"/>
</dbReference>
<dbReference type="AlphaFoldDB" id="A0A3R8S7L9"/>
<dbReference type="EMBL" id="RSED01000007">
    <property type="protein sequence ID" value="RRS04321.1"/>
    <property type="molecule type" value="Genomic_DNA"/>
</dbReference>
<dbReference type="SUPFAM" id="SSF88946">
    <property type="entry name" value="Sigma2 domain of RNA polymerase sigma factors"/>
    <property type="match status" value="1"/>
</dbReference>
<dbReference type="InterPro" id="IPR013325">
    <property type="entry name" value="RNA_pol_sigma_r2"/>
</dbReference>
<sequence>MDSQSLTHLYQQHHGWLRGWLHRRLGHAGDAADFAHDTYLRVIESRTALADIREPRAFLTTLAQRVMVSHFRRREVERAYLDALAQSPEELAPSPEERAIVLETLFEIDRLLDSLPPKVRTAFLWAQLDGLPYAEIAERLGVSLSSVKQYMARAIRHCYFPESAA</sequence>
<dbReference type="Proteomes" id="UP000269265">
    <property type="component" value="Unassembled WGS sequence"/>
</dbReference>
<dbReference type="InterPro" id="IPR013249">
    <property type="entry name" value="RNA_pol_sigma70_r4_t2"/>
</dbReference>
<evidence type="ECO:0000259" key="6">
    <source>
        <dbReference type="Pfam" id="PF08281"/>
    </source>
</evidence>